<dbReference type="Gene3D" id="1.20.120.160">
    <property type="entry name" value="HPT domain"/>
    <property type="match status" value="1"/>
</dbReference>
<comment type="caution">
    <text evidence="21">The sequence shown here is derived from an EMBL/GenBank/DDBJ whole genome shotgun (WGS) entry which is preliminary data.</text>
</comment>
<evidence type="ECO:0000256" key="5">
    <source>
        <dbReference type="ARBA" id="ARBA00022553"/>
    </source>
</evidence>
<keyword evidence="11" id="KW-1133">Transmembrane helix</keyword>
<evidence type="ECO:0000256" key="11">
    <source>
        <dbReference type="ARBA" id="ARBA00022989"/>
    </source>
</evidence>
<dbReference type="FunFam" id="3.30.565.10:FF:000078">
    <property type="entry name" value="Two-component sensor histidine kinase"/>
    <property type="match status" value="1"/>
</dbReference>
<dbReference type="InterPro" id="IPR005467">
    <property type="entry name" value="His_kinase_dom"/>
</dbReference>
<dbReference type="PROSITE" id="PS50109">
    <property type="entry name" value="HIS_KIN"/>
    <property type="match status" value="1"/>
</dbReference>
<keyword evidence="5 15" id="KW-0597">Phosphoprotein</keyword>
<dbReference type="SMART" id="SM00448">
    <property type="entry name" value="REC"/>
    <property type="match status" value="1"/>
</dbReference>
<dbReference type="Gene3D" id="3.30.450.20">
    <property type="entry name" value="PAS domain"/>
    <property type="match status" value="2"/>
</dbReference>
<dbReference type="SMART" id="SM00086">
    <property type="entry name" value="PAC"/>
    <property type="match status" value="2"/>
</dbReference>
<dbReference type="Pfam" id="PF02518">
    <property type="entry name" value="HATPase_c"/>
    <property type="match status" value="1"/>
</dbReference>
<evidence type="ECO:0000256" key="14">
    <source>
        <dbReference type="PROSITE-ProRule" id="PRU00110"/>
    </source>
</evidence>
<dbReference type="InterPro" id="IPR004358">
    <property type="entry name" value="Sig_transdc_His_kin-like_C"/>
</dbReference>
<comment type="subcellular location">
    <subcellularLocation>
        <location evidence="2">Cell membrane</location>
        <topology evidence="2">Multi-pass membrane protein</topology>
    </subcellularLocation>
</comment>
<dbReference type="RefSeq" id="WP_124540170.1">
    <property type="nucleotide sequence ID" value="NZ_QUSW01000002.1"/>
</dbReference>
<dbReference type="PANTHER" id="PTHR45339">
    <property type="entry name" value="HYBRID SIGNAL TRANSDUCTION HISTIDINE KINASE J"/>
    <property type="match status" value="1"/>
</dbReference>
<keyword evidence="8" id="KW-0547">Nucleotide-binding</keyword>
<feature type="domain" description="HPt" evidence="20">
    <location>
        <begin position="678"/>
        <end position="773"/>
    </location>
</feature>
<proteinExistence type="predicted"/>
<dbReference type="EMBL" id="QUSW01000002">
    <property type="protein sequence ID" value="RQP25261.1"/>
    <property type="molecule type" value="Genomic_DNA"/>
</dbReference>
<name>A0A3N7HW85_9BURK</name>
<dbReference type="InterPro" id="IPR000700">
    <property type="entry name" value="PAS-assoc_C"/>
</dbReference>
<dbReference type="Proteomes" id="UP000267464">
    <property type="component" value="Unassembled WGS sequence"/>
</dbReference>
<evidence type="ECO:0000256" key="9">
    <source>
        <dbReference type="ARBA" id="ARBA00022777"/>
    </source>
</evidence>
<protein>
    <recommendedName>
        <fullName evidence="3">histidine kinase</fullName>
        <ecNumber evidence="3">2.7.13.3</ecNumber>
    </recommendedName>
</protein>
<dbReference type="Pfam" id="PF08448">
    <property type="entry name" value="PAS_4"/>
    <property type="match status" value="1"/>
</dbReference>
<evidence type="ECO:0000313" key="22">
    <source>
        <dbReference type="Proteomes" id="UP000267464"/>
    </source>
</evidence>
<evidence type="ECO:0000256" key="4">
    <source>
        <dbReference type="ARBA" id="ARBA00022475"/>
    </source>
</evidence>
<feature type="modified residue" description="Phosphohistidine" evidence="14">
    <location>
        <position position="717"/>
    </location>
</feature>
<dbReference type="PROSITE" id="PS50110">
    <property type="entry name" value="RESPONSE_REGULATORY"/>
    <property type="match status" value="1"/>
</dbReference>
<keyword evidence="9" id="KW-0418">Kinase</keyword>
<dbReference type="CDD" id="cd00130">
    <property type="entry name" value="PAS"/>
    <property type="match status" value="2"/>
</dbReference>
<dbReference type="SMART" id="SM00388">
    <property type="entry name" value="HisKA"/>
    <property type="match status" value="1"/>
</dbReference>
<dbReference type="PROSITE" id="PS50112">
    <property type="entry name" value="PAS"/>
    <property type="match status" value="2"/>
</dbReference>
<dbReference type="GO" id="GO:0005524">
    <property type="term" value="F:ATP binding"/>
    <property type="evidence" value="ECO:0007669"/>
    <property type="project" value="UniProtKB-KW"/>
</dbReference>
<keyword evidence="6" id="KW-0808">Transferase</keyword>
<keyword evidence="7" id="KW-0812">Transmembrane</keyword>
<dbReference type="Pfam" id="PF13426">
    <property type="entry name" value="PAS_9"/>
    <property type="match status" value="1"/>
</dbReference>
<dbReference type="Pfam" id="PF00512">
    <property type="entry name" value="HisKA"/>
    <property type="match status" value="1"/>
</dbReference>
<dbReference type="Gene3D" id="1.10.287.130">
    <property type="match status" value="1"/>
</dbReference>
<evidence type="ECO:0000259" key="16">
    <source>
        <dbReference type="PROSITE" id="PS50109"/>
    </source>
</evidence>
<dbReference type="CDD" id="cd16922">
    <property type="entry name" value="HATPase_EvgS-ArcB-TorS-like"/>
    <property type="match status" value="1"/>
</dbReference>
<evidence type="ECO:0000256" key="12">
    <source>
        <dbReference type="ARBA" id="ARBA00023012"/>
    </source>
</evidence>
<dbReference type="Gene3D" id="3.30.565.10">
    <property type="entry name" value="Histidine kinase-like ATPase, C-terminal domain"/>
    <property type="match status" value="1"/>
</dbReference>
<dbReference type="EC" id="2.7.13.3" evidence="3"/>
<evidence type="ECO:0000256" key="3">
    <source>
        <dbReference type="ARBA" id="ARBA00012438"/>
    </source>
</evidence>
<evidence type="ECO:0000256" key="2">
    <source>
        <dbReference type="ARBA" id="ARBA00004651"/>
    </source>
</evidence>
<comment type="catalytic activity">
    <reaction evidence="1">
        <text>ATP + protein L-histidine = ADP + protein N-phospho-L-histidine.</text>
        <dbReference type="EC" id="2.7.13.3"/>
    </reaction>
</comment>
<evidence type="ECO:0000256" key="6">
    <source>
        <dbReference type="ARBA" id="ARBA00022679"/>
    </source>
</evidence>
<evidence type="ECO:0000256" key="13">
    <source>
        <dbReference type="ARBA" id="ARBA00023136"/>
    </source>
</evidence>
<evidence type="ECO:0000256" key="8">
    <source>
        <dbReference type="ARBA" id="ARBA00022741"/>
    </source>
</evidence>
<feature type="modified residue" description="4-aspartylphosphate" evidence="15">
    <location>
        <position position="587"/>
    </location>
</feature>
<keyword evidence="4" id="KW-1003">Cell membrane</keyword>
<dbReference type="SUPFAM" id="SSF47384">
    <property type="entry name" value="Homodimeric domain of signal transducing histidine kinase"/>
    <property type="match status" value="1"/>
</dbReference>
<evidence type="ECO:0000256" key="15">
    <source>
        <dbReference type="PROSITE-ProRule" id="PRU00169"/>
    </source>
</evidence>
<feature type="domain" description="PAC" evidence="19">
    <location>
        <begin position="220"/>
        <end position="272"/>
    </location>
</feature>
<evidence type="ECO:0000259" key="18">
    <source>
        <dbReference type="PROSITE" id="PS50112"/>
    </source>
</evidence>
<evidence type="ECO:0000313" key="21">
    <source>
        <dbReference type="EMBL" id="RQP25261.1"/>
    </source>
</evidence>
<dbReference type="CDD" id="cd17546">
    <property type="entry name" value="REC_hyHK_CKI1_RcsC-like"/>
    <property type="match status" value="1"/>
</dbReference>
<dbReference type="GO" id="GO:0005886">
    <property type="term" value="C:plasma membrane"/>
    <property type="evidence" value="ECO:0007669"/>
    <property type="project" value="UniProtKB-SubCell"/>
</dbReference>
<dbReference type="FunFam" id="1.10.287.130:FF:000002">
    <property type="entry name" value="Two-component osmosensing histidine kinase"/>
    <property type="match status" value="1"/>
</dbReference>
<dbReference type="Pfam" id="PF01627">
    <property type="entry name" value="Hpt"/>
    <property type="match status" value="1"/>
</dbReference>
<dbReference type="InterPro" id="IPR011006">
    <property type="entry name" value="CheY-like_superfamily"/>
</dbReference>
<dbReference type="InterPro" id="IPR036641">
    <property type="entry name" value="HPT_dom_sf"/>
</dbReference>
<reference evidence="21 22" key="2">
    <citation type="submission" date="2018-12" db="EMBL/GenBank/DDBJ databases">
        <title>Rhizobacter gummiphilus sp. nov., a rubber-degrading bacterium isolated from the soil of a botanical garden in Japan.</title>
        <authorList>
            <person name="Shunsuke S.S."/>
        </authorList>
    </citation>
    <scope>NUCLEOTIDE SEQUENCE [LARGE SCALE GENOMIC DNA]</scope>
    <source>
        <strain evidence="21 22">S-16</strain>
    </source>
</reference>
<feature type="domain" description="PAS" evidence="18">
    <location>
        <begin position="38"/>
        <end position="79"/>
    </location>
</feature>
<dbReference type="InterPro" id="IPR036890">
    <property type="entry name" value="HATPase_C_sf"/>
</dbReference>
<dbReference type="SUPFAM" id="SSF55785">
    <property type="entry name" value="PYP-like sensor domain (PAS domain)"/>
    <property type="match status" value="2"/>
</dbReference>
<dbReference type="InterPro" id="IPR000014">
    <property type="entry name" value="PAS"/>
</dbReference>
<dbReference type="CDD" id="cd00082">
    <property type="entry name" value="HisKA"/>
    <property type="match status" value="1"/>
</dbReference>
<dbReference type="SUPFAM" id="SSF55874">
    <property type="entry name" value="ATPase domain of HSP90 chaperone/DNA topoisomerase II/histidine kinase"/>
    <property type="match status" value="1"/>
</dbReference>
<dbReference type="SUPFAM" id="SSF52172">
    <property type="entry name" value="CheY-like"/>
    <property type="match status" value="1"/>
</dbReference>
<feature type="domain" description="PAS" evidence="18">
    <location>
        <begin position="147"/>
        <end position="231"/>
    </location>
</feature>
<feature type="domain" description="Histidine kinase" evidence="16">
    <location>
        <begin position="290"/>
        <end position="513"/>
    </location>
</feature>
<accession>A0A3N7HW85</accession>
<dbReference type="PANTHER" id="PTHR45339:SF1">
    <property type="entry name" value="HYBRID SIGNAL TRANSDUCTION HISTIDINE KINASE J"/>
    <property type="match status" value="1"/>
</dbReference>
<keyword evidence="12" id="KW-0902">Two-component regulatory system</keyword>
<dbReference type="InterPro" id="IPR013656">
    <property type="entry name" value="PAS_4"/>
</dbReference>
<keyword evidence="13" id="KW-0472">Membrane</keyword>
<dbReference type="OrthoDB" id="5519028at2"/>
<evidence type="ECO:0000256" key="10">
    <source>
        <dbReference type="ARBA" id="ARBA00022840"/>
    </source>
</evidence>
<dbReference type="InterPro" id="IPR001789">
    <property type="entry name" value="Sig_transdc_resp-reg_receiver"/>
</dbReference>
<evidence type="ECO:0000259" key="17">
    <source>
        <dbReference type="PROSITE" id="PS50110"/>
    </source>
</evidence>
<dbReference type="InterPro" id="IPR003661">
    <property type="entry name" value="HisK_dim/P_dom"/>
</dbReference>
<dbReference type="PROSITE" id="PS50894">
    <property type="entry name" value="HPT"/>
    <property type="match status" value="1"/>
</dbReference>
<feature type="domain" description="Response regulatory" evidence="17">
    <location>
        <begin position="538"/>
        <end position="657"/>
    </location>
</feature>
<keyword evidence="10" id="KW-0067">ATP-binding</keyword>
<dbReference type="InterPro" id="IPR036097">
    <property type="entry name" value="HisK_dim/P_sf"/>
</dbReference>
<dbReference type="PROSITE" id="PS50113">
    <property type="entry name" value="PAC"/>
    <property type="match status" value="2"/>
</dbReference>
<dbReference type="InterPro" id="IPR001610">
    <property type="entry name" value="PAC"/>
</dbReference>
<keyword evidence="22" id="KW-1185">Reference proteome</keyword>
<dbReference type="InterPro" id="IPR003594">
    <property type="entry name" value="HATPase_dom"/>
</dbReference>
<reference evidence="21 22" key="1">
    <citation type="submission" date="2018-08" db="EMBL/GenBank/DDBJ databases">
        <authorList>
            <person name="Khan S.A."/>
            <person name="Jeon C.O."/>
            <person name="Chun B.H."/>
            <person name="Jeong S.E."/>
        </authorList>
    </citation>
    <scope>NUCLEOTIDE SEQUENCE [LARGE SCALE GENOMIC DNA]</scope>
    <source>
        <strain evidence="21 22">S-16</strain>
    </source>
</reference>
<gene>
    <name evidence="21" type="ORF">DZC73_10535</name>
</gene>
<dbReference type="PRINTS" id="PR00344">
    <property type="entry name" value="BCTRLSENSOR"/>
</dbReference>
<sequence length="781" mass="85870">MQFTPAQRIAELEAQLAAERAELHNLQVSLDDHAIVCVTDANGVFTKVNERFCRISGYEAHELIGQSHNVLAAQVQPREFFKAMWTQMRAGQVWNGEFCNLGKGGRHFWVQATIAPIKDAAGNIVKFISICTDVSELKLATDRLNEQLAFIDALVESIPLPLFVKDRERRYVRVNRAYCDMFGVQAERLLGRRVEESQPGPVNPVHPRTDEQVITAGEPVHYEFDATLRHGREVVCMANKAAIKNSRGEITGLVGTLVDITDQKEATRALLAAKEAAESASRMKSEFLANMSHEIRTPMNGIMGMTDIVLESQLDGEQREYLGIVKSSANSLLSIINDILDFSKIEAGKMSVEHVPFELERLLLETLRPMAHKAAERGVSLTLDLDRTLPSIIVGDPGRVRQILNNLLSNAVKFTEAGEVLVAVQDASVSDAPDGRRLRLVVRDTGIGIPVDKQMHIFAPFAQEDGSITRRFGGTGLGLSITRRLCDLMHGSISMTSEPGRGSEFMVELPFEVDASLTHLDHSAGVVERLPAASTRAHILLAEDNAVNELLAATLLRRWGHEVTVAGDGMQAVALHAQQPFDAVLMDVHMPGMSGLDATRLMRSAELADGRRRTPVIALTASAMEADRQACMAAGMDDYLSKPLRASKLWHTLERHLAQGREGADRSAAYRESLKQADAQTVEIIALPFLDEWPREVEAFHQAIASEAAHDLARHAHSMKGLLLAFAAEPAASIALRLQRIAEARPFDAQRAAQCLAELEAEMALLAPHLREAGEQLARKH</sequence>
<dbReference type="SMART" id="SM00387">
    <property type="entry name" value="HATPase_c"/>
    <property type="match status" value="1"/>
</dbReference>
<dbReference type="Pfam" id="PF00072">
    <property type="entry name" value="Response_reg"/>
    <property type="match status" value="1"/>
</dbReference>
<dbReference type="NCBIfam" id="TIGR00229">
    <property type="entry name" value="sensory_box"/>
    <property type="match status" value="2"/>
</dbReference>
<evidence type="ECO:0000256" key="1">
    <source>
        <dbReference type="ARBA" id="ARBA00000085"/>
    </source>
</evidence>
<dbReference type="SMART" id="SM00091">
    <property type="entry name" value="PAS"/>
    <property type="match status" value="2"/>
</dbReference>
<dbReference type="SUPFAM" id="SSF47226">
    <property type="entry name" value="Histidine-containing phosphotransfer domain, HPT domain"/>
    <property type="match status" value="1"/>
</dbReference>
<dbReference type="GO" id="GO:0000155">
    <property type="term" value="F:phosphorelay sensor kinase activity"/>
    <property type="evidence" value="ECO:0007669"/>
    <property type="project" value="InterPro"/>
</dbReference>
<evidence type="ECO:0000259" key="20">
    <source>
        <dbReference type="PROSITE" id="PS50894"/>
    </source>
</evidence>
<feature type="domain" description="PAC" evidence="19">
    <location>
        <begin position="94"/>
        <end position="146"/>
    </location>
</feature>
<dbReference type="AlphaFoldDB" id="A0A3N7HW85"/>
<evidence type="ECO:0000259" key="19">
    <source>
        <dbReference type="PROSITE" id="PS50113"/>
    </source>
</evidence>
<dbReference type="Gene3D" id="3.40.50.2300">
    <property type="match status" value="1"/>
</dbReference>
<dbReference type="InterPro" id="IPR008207">
    <property type="entry name" value="Sig_transdc_His_kin_Hpt_dom"/>
</dbReference>
<evidence type="ECO:0000256" key="7">
    <source>
        <dbReference type="ARBA" id="ARBA00022692"/>
    </source>
</evidence>
<dbReference type="InterPro" id="IPR035965">
    <property type="entry name" value="PAS-like_dom_sf"/>
</dbReference>
<organism evidence="21 22">
    <name type="scientific">Piscinibacter terrae</name>
    <dbReference type="NCBI Taxonomy" id="2496871"/>
    <lineage>
        <taxon>Bacteria</taxon>
        <taxon>Pseudomonadati</taxon>
        <taxon>Pseudomonadota</taxon>
        <taxon>Betaproteobacteria</taxon>
        <taxon>Burkholderiales</taxon>
        <taxon>Sphaerotilaceae</taxon>
        <taxon>Piscinibacter</taxon>
    </lineage>
</organism>